<dbReference type="CDD" id="cd01562">
    <property type="entry name" value="Thr-dehyd"/>
    <property type="match status" value="1"/>
</dbReference>
<evidence type="ECO:0000256" key="11">
    <source>
        <dbReference type="ARBA" id="ARBA00022729"/>
    </source>
</evidence>
<keyword evidence="14 30" id="KW-0418">Kinase</keyword>
<comment type="caution">
    <text evidence="30">The sequence shown here is derived from an EMBL/GenBank/DDBJ whole genome shotgun (WGS) entry which is preliminary data.</text>
</comment>
<keyword evidence="22" id="KW-0413">Isomerase</keyword>
<keyword evidence="8 24" id="KW-0412">Isoleucine biosynthesis</keyword>
<dbReference type="InterPro" id="IPR005787">
    <property type="entry name" value="Thr_deHydtase_biosynth"/>
</dbReference>
<dbReference type="PROSITE" id="PS50011">
    <property type="entry name" value="PROTEIN_KINASE_DOM"/>
    <property type="match status" value="1"/>
</dbReference>
<proteinExistence type="inferred from homology"/>
<dbReference type="SUPFAM" id="SSF55021">
    <property type="entry name" value="ACT-like"/>
    <property type="match status" value="1"/>
</dbReference>
<dbReference type="InterPro" id="IPR045865">
    <property type="entry name" value="ACT-like_dom_sf"/>
</dbReference>
<evidence type="ECO:0000256" key="26">
    <source>
        <dbReference type="SAM" id="Phobius"/>
    </source>
</evidence>
<evidence type="ECO:0000256" key="4">
    <source>
        <dbReference type="ARBA" id="ARBA00004810"/>
    </source>
</evidence>
<dbReference type="PROSITE" id="PS00108">
    <property type="entry name" value="PROTEIN_KINASE_ST"/>
    <property type="match status" value="1"/>
</dbReference>
<reference evidence="31" key="2">
    <citation type="submission" date="2019-10" db="EMBL/GenBank/DDBJ databases">
        <title>A de novo genome assembly of a pear dwarfing rootstock.</title>
        <authorList>
            <person name="Wang F."/>
            <person name="Wang J."/>
            <person name="Li S."/>
            <person name="Zhang Y."/>
            <person name="Fang M."/>
            <person name="Ma L."/>
            <person name="Zhao Y."/>
            <person name="Jiang S."/>
        </authorList>
    </citation>
    <scope>NUCLEOTIDE SEQUENCE [LARGE SCALE GENOMIC DNA]</scope>
</reference>
<keyword evidence="6" id="KW-0723">Serine/threonine-protein kinase</keyword>
<evidence type="ECO:0000256" key="2">
    <source>
        <dbReference type="ARBA" id="ARBA00001933"/>
    </source>
</evidence>
<dbReference type="SUPFAM" id="SSF56112">
    <property type="entry name" value="Protein kinase-like (PK-like)"/>
    <property type="match status" value="1"/>
</dbReference>
<dbReference type="InterPro" id="IPR000719">
    <property type="entry name" value="Prot_kinase_dom"/>
</dbReference>
<name>A0A5N5HXS5_9ROSA</name>
<keyword evidence="17 26" id="KW-1133">Transmembrane helix</keyword>
<dbReference type="InterPro" id="IPR001926">
    <property type="entry name" value="TrpB-like_PALP"/>
</dbReference>
<evidence type="ECO:0000256" key="18">
    <source>
        <dbReference type="ARBA" id="ARBA00023136"/>
    </source>
</evidence>
<feature type="region of interest" description="Disordered" evidence="25">
    <location>
        <begin position="51"/>
        <end position="98"/>
    </location>
</feature>
<protein>
    <recommendedName>
        <fullName evidence="24">Threonine dehydratase</fullName>
        <ecNumber evidence="24">4.3.1.19</ecNumber>
    </recommendedName>
    <alternativeName>
        <fullName evidence="24">Threonine deaminase</fullName>
    </alternativeName>
</protein>
<dbReference type="GO" id="GO:0003755">
    <property type="term" value="F:peptidyl-prolyl cis-trans isomerase activity"/>
    <property type="evidence" value="ECO:0007669"/>
    <property type="project" value="UniProtKB-KW"/>
</dbReference>
<dbReference type="SMART" id="SM00220">
    <property type="entry name" value="S_TKc"/>
    <property type="match status" value="1"/>
</dbReference>
<comment type="catalytic activity">
    <reaction evidence="1 24">
        <text>L-threonine = 2-oxobutanoate + NH4(+)</text>
        <dbReference type="Rhea" id="RHEA:22108"/>
        <dbReference type="ChEBI" id="CHEBI:16763"/>
        <dbReference type="ChEBI" id="CHEBI:28938"/>
        <dbReference type="ChEBI" id="CHEBI:57926"/>
        <dbReference type="EC" id="4.3.1.19"/>
    </reaction>
</comment>
<dbReference type="PROSITE" id="PS00165">
    <property type="entry name" value="DEHYDRATASE_SER_THR"/>
    <property type="match status" value="1"/>
</dbReference>
<dbReference type="Gene3D" id="3.40.1020.10">
    <property type="entry name" value="Biosynthetic Threonine Deaminase, Domain 3"/>
    <property type="match status" value="1"/>
</dbReference>
<keyword evidence="10 26" id="KW-0812">Transmembrane</keyword>
<evidence type="ECO:0000313" key="30">
    <source>
        <dbReference type="EMBL" id="KAB2630992.1"/>
    </source>
</evidence>
<organism evidence="30 31">
    <name type="scientific">Pyrus ussuriensis x Pyrus communis</name>
    <dbReference type="NCBI Taxonomy" id="2448454"/>
    <lineage>
        <taxon>Eukaryota</taxon>
        <taxon>Viridiplantae</taxon>
        <taxon>Streptophyta</taxon>
        <taxon>Embryophyta</taxon>
        <taxon>Tracheophyta</taxon>
        <taxon>Spermatophyta</taxon>
        <taxon>Magnoliopsida</taxon>
        <taxon>eudicotyledons</taxon>
        <taxon>Gunneridae</taxon>
        <taxon>Pentapetalae</taxon>
        <taxon>rosids</taxon>
        <taxon>fabids</taxon>
        <taxon>Rosales</taxon>
        <taxon>Rosaceae</taxon>
        <taxon>Amygdaloideae</taxon>
        <taxon>Maleae</taxon>
        <taxon>Pyrus</taxon>
    </lineage>
</organism>
<evidence type="ECO:0000256" key="19">
    <source>
        <dbReference type="ARBA" id="ARBA00023180"/>
    </source>
</evidence>
<dbReference type="PROSITE" id="PS50059">
    <property type="entry name" value="FKBP_PPIASE"/>
    <property type="match status" value="1"/>
</dbReference>
<feature type="domain" description="PPIase FKBP-type" evidence="28">
    <location>
        <begin position="664"/>
        <end position="758"/>
    </location>
</feature>
<evidence type="ECO:0000256" key="6">
    <source>
        <dbReference type="ARBA" id="ARBA00022527"/>
    </source>
</evidence>
<dbReference type="InterPro" id="IPR038110">
    <property type="entry name" value="TD_ACT-like_sf"/>
</dbReference>
<keyword evidence="22" id="KW-0697">Rotamase</keyword>
<dbReference type="GO" id="GO:0004794">
    <property type="term" value="F:threonine deaminase activity"/>
    <property type="evidence" value="ECO:0007669"/>
    <property type="project" value="UniProtKB-UniRule"/>
</dbReference>
<comment type="cofactor">
    <cofactor evidence="2 24">
        <name>pyridoxal 5'-phosphate</name>
        <dbReference type="ChEBI" id="CHEBI:597326"/>
    </cofactor>
</comment>
<dbReference type="OrthoDB" id="1918322at2759"/>
<dbReference type="EC" id="4.3.1.19" evidence="24"/>
<reference evidence="30 31" key="1">
    <citation type="submission" date="2019-09" db="EMBL/GenBank/DDBJ databases">
        <authorList>
            <person name="Ou C."/>
        </authorList>
    </citation>
    <scope>NUCLEOTIDE SEQUENCE [LARGE SCALE GENOMIC DNA]</scope>
    <source>
        <strain evidence="30">S2</strain>
        <tissue evidence="30">Leaf</tissue>
    </source>
</reference>
<dbReference type="Gene3D" id="3.40.50.1100">
    <property type="match status" value="2"/>
</dbReference>
<dbReference type="InterPro" id="IPR050147">
    <property type="entry name" value="Ser/Thr_Dehydratase"/>
</dbReference>
<dbReference type="Pfam" id="PF07714">
    <property type="entry name" value="PK_Tyr_Ser-Thr"/>
    <property type="match status" value="1"/>
</dbReference>
<evidence type="ECO:0000256" key="25">
    <source>
        <dbReference type="SAM" id="MobiDB-lite"/>
    </source>
</evidence>
<keyword evidence="11" id="KW-0732">Signal</keyword>
<evidence type="ECO:0000256" key="9">
    <source>
        <dbReference type="ARBA" id="ARBA00022679"/>
    </source>
</evidence>
<dbReference type="Pfam" id="PF13947">
    <property type="entry name" value="GUB_WAK_bind"/>
    <property type="match status" value="1"/>
</dbReference>
<dbReference type="InterPro" id="IPR001245">
    <property type="entry name" value="Ser-Thr/Tyr_kinase_cat_dom"/>
</dbReference>
<evidence type="ECO:0000256" key="21">
    <source>
        <dbReference type="ARBA" id="ARBA00023304"/>
    </source>
</evidence>
<dbReference type="PANTHER" id="PTHR48078:SF11">
    <property type="entry name" value="THREONINE DEHYDRATASE, MITOCHONDRIAL"/>
    <property type="match status" value="1"/>
</dbReference>
<evidence type="ECO:0000256" key="5">
    <source>
        <dbReference type="ARBA" id="ARBA00010869"/>
    </source>
</evidence>
<dbReference type="FunFam" id="3.30.200.20:FF:000162">
    <property type="entry name" value="Adenine nucleotide alpha hydrolase-like domain kinase"/>
    <property type="match status" value="1"/>
</dbReference>
<dbReference type="GO" id="GO:0006567">
    <property type="term" value="P:L-threonine catabolic process"/>
    <property type="evidence" value="ECO:0007669"/>
    <property type="project" value="TreeGrafter"/>
</dbReference>
<feature type="transmembrane region" description="Helical" evidence="26">
    <location>
        <begin position="276"/>
        <end position="296"/>
    </location>
</feature>
<dbReference type="GO" id="GO:0005886">
    <property type="term" value="C:plasma membrane"/>
    <property type="evidence" value="ECO:0007669"/>
    <property type="project" value="UniProtKB-ARBA"/>
</dbReference>
<gene>
    <name evidence="30" type="ORF">D8674_008511</name>
</gene>
<keyword evidence="13 23" id="KW-0547">Nucleotide-binding</keyword>
<dbReference type="InterPro" id="IPR046357">
    <property type="entry name" value="PPIase_dom_sf"/>
</dbReference>
<feature type="binding site" evidence="23">
    <location>
        <position position="1154"/>
    </location>
    <ligand>
        <name>ATP</name>
        <dbReference type="ChEBI" id="CHEBI:30616"/>
    </ligand>
</feature>
<evidence type="ECO:0000256" key="1">
    <source>
        <dbReference type="ARBA" id="ARBA00001274"/>
    </source>
</evidence>
<comment type="similarity">
    <text evidence="5 24">Belongs to the serine/threonine dehydratase family.</text>
</comment>
<dbReference type="NCBIfam" id="TIGR01124">
    <property type="entry name" value="ilvA_2Cterm"/>
    <property type="match status" value="1"/>
</dbReference>
<dbReference type="CDD" id="cd04906">
    <property type="entry name" value="ACT_ThrD-I_1"/>
    <property type="match status" value="1"/>
</dbReference>
<comment type="subcellular location">
    <subcellularLocation>
        <location evidence="3">Membrane</location>
        <topology evidence="3">Single-pass membrane protein</topology>
    </subcellularLocation>
</comment>
<dbReference type="PROSITE" id="PS00107">
    <property type="entry name" value="PROTEIN_KINASE_ATP"/>
    <property type="match status" value="1"/>
</dbReference>
<evidence type="ECO:0000256" key="15">
    <source>
        <dbReference type="ARBA" id="ARBA00022840"/>
    </source>
</evidence>
<comment type="pathway">
    <text evidence="4 24">Amino-acid biosynthesis; L-isoleucine biosynthesis; 2-oxobutanoate from L-threonine: step 1/1.</text>
</comment>
<feature type="transmembrane region" description="Helical" evidence="26">
    <location>
        <begin position="1059"/>
        <end position="1082"/>
    </location>
</feature>
<dbReference type="PANTHER" id="PTHR48078">
    <property type="entry name" value="THREONINE DEHYDRATASE, MITOCHONDRIAL-RELATED"/>
    <property type="match status" value="1"/>
</dbReference>
<keyword evidence="30" id="KW-0675">Receptor</keyword>
<dbReference type="Pfam" id="PF00254">
    <property type="entry name" value="FKBP_C"/>
    <property type="match status" value="1"/>
</dbReference>
<dbReference type="GO" id="GO:0005524">
    <property type="term" value="F:ATP binding"/>
    <property type="evidence" value="ECO:0007669"/>
    <property type="project" value="UniProtKB-UniRule"/>
</dbReference>
<dbReference type="Pfam" id="PF00585">
    <property type="entry name" value="Thr_dehydrat_C"/>
    <property type="match status" value="1"/>
</dbReference>
<dbReference type="Gene3D" id="1.10.510.10">
    <property type="entry name" value="Transferase(Phosphotransferase) domain 1"/>
    <property type="match status" value="1"/>
</dbReference>
<evidence type="ECO:0000256" key="24">
    <source>
        <dbReference type="RuleBase" id="RU362012"/>
    </source>
</evidence>
<dbReference type="InterPro" id="IPR001721">
    <property type="entry name" value="TD_ACT-like"/>
</dbReference>
<dbReference type="SUPFAM" id="SSF53686">
    <property type="entry name" value="Tryptophan synthase beta subunit-like PLP-dependent enzymes"/>
    <property type="match status" value="1"/>
</dbReference>
<dbReference type="PROSITE" id="PS51672">
    <property type="entry name" value="ACT_LIKE"/>
    <property type="match status" value="1"/>
</dbReference>
<keyword evidence="7 24" id="KW-0028">Amino-acid biosynthesis</keyword>
<keyword evidence="31" id="KW-1185">Reference proteome</keyword>
<feature type="domain" description="Protein kinase" evidence="27">
    <location>
        <begin position="1126"/>
        <end position="1403"/>
    </location>
</feature>
<dbReference type="Gene3D" id="3.10.50.40">
    <property type="match status" value="1"/>
</dbReference>
<dbReference type="GO" id="GO:0009097">
    <property type="term" value="P:isoleucine biosynthetic process"/>
    <property type="evidence" value="ECO:0007669"/>
    <property type="project" value="UniProtKB-UniRule"/>
</dbReference>
<dbReference type="GO" id="GO:0003941">
    <property type="term" value="F:L-serine ammonia-lyase activity"/>
    <property type="evidence" value="ECO:0007669"/>
    <property type="project" value="TreeGrafter"/>
</dbReference>
<evidence type="ECO:0000256" key="3">
    <source>
        <dbReference type="ARBA" id="ARBA00004167"/>
    </source>
</evidence>
<dbReference type="InterPro" id="IPR036052">
    <property type="entry name" value="TrpB-like_PALP_sf"/>
</dbReference>
<keyword evidence="15 23" id="KW-0067">ATP-binding</keyword>
<evidence type="ECO:0000256" key="13">
    <source>
        <dbReference type="ARBA" id="ARBA00022741"/>
    </source>
</evidence>
<dbReference type="Gene3D" id="3.30.200.20">
    <property type="entry name" value="Phosphorylase Kinase, domain 1"/>
    <property type="match status" value="1"/>
</dbReference>
<reference evidence="30 31" key="3">
    <citation type="submission" date="2019-11" db="EMBL/GenBank/DDBJ databases">
        <title>A de novo genome assembly of a pear dwarfing rootstock.</title>
        <authorList>
            <person name="Wang F."/>
            <person name="Wang J."/>
            <person name="Li S."/>
            <person name="Zhang Y."/>
            <person name="Fang M."/>
            <person name="Ma L."/>
            <person name="Zhao Y."/>
            <person name="Jiang S."/>
        </authorList>
    </citation>
    <scope>NUCLEOTIDE SEQUENCE [LARGE SCALE GENOMIC DNA]</scope>
    <source>
        <strain evidence="30">S2</strain>
        <tissue evidence="30">Leaf</tissue>
    </source>
</reference>
<feature type="domain" description="ACT-like" evidence="29">
    <location>
        <begin position="435"/>
        <end position="506"/>
    </location>
</feature>
<evidence type="ECO:0000256" key="17">
    <source>
        <dbReference type="ARBA" id="ARBA00022989"/>
    </source>
</evidence>
<dbReference type="NCBIfam" id="NF006674">
    <property type="entry name" value="PRK09224.1"/>
    <property type="match status" value="1"/>
</dbReference>
<evidence type="ECO:0000313" key="31">
    <source>
        <dbReference type="Proteomes" id="UP000327157"/>
    </source>
</evidence>
<keyword evidence="21 24" id="KW-0100">Branched-chain amino acid biosynthesis</keyword>
<evidence type="ECO:0000256" key="14">
    <source>
        <dbReference type="ARBA" id="ARBA00022777"/>
    </source>
</evidence>
<feature type="transmembrane region" description="Helical" evidence="26">
    <location>
        <begin position="788"/>
        <end position="805"/>
    </location>
</feature>
<dbReference type="InterPro" id="IPR001179">
    <property type="entry name" value="PPIase_FKBP_dom"/>
</dbReference>
<dbReference type="Proteomes" id="UP000327157">
    <property type="component" value="Chromosome 12"/>
</dbReference>
<keyword evidence="18 26" id="KW-0472">Membrane</keyword>
<dbReference type="GO" id="GO:0030247">
    <property type="term" value="F:polysaccharide binding"/>
    <property type="evidence" value="ECO:0007669"/>
    <property type="project" value="InterPro"/>
</dbReference>
<evidence type="ECO:0000256" key="10">
    <source>
        <dbReference type="ARBA" id="ARBA00022692"/>
    </source>
</evidence>
<evidence type="ECO:0000256" key="23">
    <source>
        <dbReference type="PROSITE-ProRule" id="PRU10141"/>
    </source>
</evidence>
<evidence type="ECO:0000256" key="16">
    <source>
        <dbReference type="ARBA" id="ARBA00022898"/>
    </source>
</evidence>
<dbReference type="FunFam" id="3.40.50.1100:FF:000008">
    <property type="entry name" value="L-threonine dehydratase"/>
    <property type="match status" value="1"/>
</dbReference>
<keyword evidence="12" id="KW-0677">Repeat</keyword>
<dbReference type="EMBL" id="SMOL01000143">
    <property type="protein sequence ID" value="KAB2630992.1"/>
    <property type="molecule type" value="Genomic_DNA"/>
</dbReference>
<evidence type="ECO:0000256" key="7">
    <source>
        <dbReference type="ARBA" id="ARBA00022605"/>
    </source>
</evidence>
<keyword evidence="16 24" id="KW-0663">Pyridoxal phosphate</keyword>
<evidence type="ECO:0000259" key="28">
    <source>
        <dbReference type="PROSITE" id="PS50059"/>
    </source>
</evidence>
<evidence type="ECO:0000256" key="22">
    <source>
        <dbReference type="PROSITE-ProRule" id="PRU00277"/>
    </source>
</evidence>
<keyword evidence="19" id="KW-0325">Glycoprotein</keyword>
<dbReference type="GO" id="GO:0030170">
    <property type="term" value="F:pyridoxal phosphate binding"/>
    <property type="evidence" value="ECO:0007669"/>
    <property type="project" value="InterPro"/>
</dbReference>
<evidence type="ECO:0000256" key="20">
    <source>
        <dbReference type="ARBA" id="ARBA00023239"/>
    </source>
</evidence>
<dbReference type="Pfam" id="PF00291">
    <property type="entry name" value="PALP"/>
    <property type="match status" value="1"/>
</dbReference>
<evidence type="ECO:0000259" key="29">
    <source>
        <dbReference type="PROSITE" id="PS51672"/>
    </source>
</evidence>
<dbReference type="InterPro" id="IPR000634">
    <property type="entry name" value="Ser/Thr_deHydtase_PyrdxlP-BS"/>
</dbReference>
<dbReference type="GO" id="GO:0004674">
    <property type="term" value="F:protein serine/threonine kinase activity"/>
    <property type="evidence" value="ECO:0007669"/>
    <property type="project" value="UniProtKB-KW"/>
</dbReference>
<feature type="compositionally biased region" description="Low complexity" evidence="25">
    <location>
        <begin position="52"/>
        <end position="68"/>
    </location>
</feature>
<dbReference type="SUPFAM" id="SSF54534">
    <property type="entry name" value="FKBP-like"/>
    <property type="match status" value="1"/>
</dbReference>
<comment type="catalytic activity">
    <reaction evidence="22">
        <text>[protein]-peptidylproline (omega=180) = [protein]-peptidylproline (omega=0)</text>
        <dbReference type="Rhea" id="RHEA:16237"/>
        <dbReference type="Rhea" id="RHEA-COMP:10747"/>
        <dbReference type="Rhea" id="RHEA-COMP:10748"/>
        <dbReference type="ChEBI" id="CHEBI:83833"/>
        <dbReference type="ChEBI" id="CHEBI:83834"/>
        <dbReference type="EC" id="5.2.1.8"/>
    </reaction>
</comment>
<evidence type="ECO:0000256" key="8">
    <source>
        <dbReference type="ARBA" id="ARBA00022624"/>
    </source>
</evidence>
<dbReference type="GO" id="GO:0006565">
    <property type="term" value="P:L-serine catabolic process"/>
    <property type="evidence" value="ECO:0007669"/>
    <property type="project" value="TreeGrafter"/>
</dbReference>
<sequence length="1413" mass="154722">MEALRLCPAHSPLIRSKRLHSHHLPSGPHNLSTRRPIRPFVYATLSRPTADISAEPSTSAASSETITTPSPPPNRVSTNSLQYPPGFLGAVPDRSATDGNDNGNIVDAMEYLTNILSSKVYDVAIESPLELATKLSERLGVKLWMKREDLQPVFSFKLRGAYNMMAKLPREQLDRGVICSSAGNHAQGVALAAKKLNCSAVIAMPVTTPEIKWKSVERLGAMVVLIGDSYDEAQAYAKKRAKEEGRTFIPPFDHPDVIIGQGTVGMEIMRQTKVPLHAIFVPVGGGGLIAGIAAYVKRVAPKVKIIGVEPADANALALSLHHGQRIMLDQVGGFADGVAVKEVGEETFRLCKDMVDGVVLVSRDAICGSIKDMFEETRSILEPAGALSLAGAEAYCKYYGLKGENVVAITSGANMNFDKLRVVTELANVGRQQEAVLATVLPEEPGSFKHYCELVGPMNISEFKYRHNSDKEAIVLYSVGVHTASELQEMQERLESSQLKTYNLTKSDLVKDHLRYLARSARGKAKPIYGEPVSVEEFSDHHRPFHGEPKVQLIAAIPLFLFGNSKRFLKRKSHVLPCQCSLPSSDDSAKPTNQITPFEGRRALIGTLLASAAGIYVCDGAEAVSTSRRALRGAKIPESEFTTLPNGLKYYDLKVGGGVEAVTGSRVAVHYVAKWKGITFMTSRQGLGVGGGTPYGFDVGQSERGSVLKGLDLGVKGMRVGGQRLLIVPPELAYGSKGVQEIPPNATIELDVELLAIKQTPFGSPVKIVEAFHCFSFVHANMVTKANIMPGFLCSCFFIILFVDFRCSSQNTCPGCGSMKVPYPLSTNPDCGDPNYSLHCDPSSKKLYFDALNGSYYLVLQIMAPYQRMVVQPSPWLPGKCVTRDLVVSEGLWLNQSLPFNITSSNTIFLYNCSPRLLVSPLNCTPSSLCHRYLESSGYVDTNRALQCKNRLNLCCTFVAGGMPSAYKIRLHNSGCKAFRSILHLDINKPPSQWGEGLEIQWAPPLEPICRTQLDCSSASKCLPTGSSGVSRCLCNRDYYWDHLLGTCSRNKRNMKAGLSLKVSIGVISFFVVAAVVAIVTVKRSCKFSKQEKLTRARENILKSNNDGKSARIFSLKEVKKATNGFSKDKLLGSGGFGEVYKGELEDRTLIAVKSAKVGNIKSTEHVLNEVGILSQVNHKNLVRLLGYCVEAEQPLMIYEYISNGTLSDHLHGKFSTFLDWKTRLRIAVQTAEALSYLHSAAHTPIYHRDVKSTNILLDSDFNAKVSDFGLSRLACPGLSHVSTCAQGTLGYLDPEYYRNYQLTDKSDVYSYGVVLLELLTSQKAIDFSRDQDDVNLAIYARVRANNGAAMEVVDHRLLSEEPSGNTVASVKLFLELGLACLREKKGERPAMKDVVQELHCIIQVLDEQVVHN</sequence>
<dbReference type="FunFam" id="1.10.510.10:FF:000161">
    <property type="entry name" value="Wall-associated receptor kinase-like 20"/>
    <property type="match status" value="1"/>
</dbReference>
<dbReference type="CDD" id="cd14066">
    <property type="entry name" value="STKc_IRAK"/>
    <property type="match status" value="1"/>
</dbReference>
<dbReference type="InterPro" id="IPR025287">
    <property type="entry name" value="WAK_GUB"/>
</dbReference>
<keyword evidence="9" id="KW-0808">Transferase</keyword>
<evidence type="ECO:0000259" key="27">
    <source>
        <dbReference type="PROSITE" id="PS50011"/>
    </source>
</evidence>
<accession>A0A5N5HXS5</accession>
<dbReference type="InterPro" id="IPR008271">
    <property type="entry name" value="Ser/Thr_kinase_AS"/>
</dbReference>
<dbReference type="UniPathway" id="UPA00047">
    <property type="reaction ID" value="UER00054"/>
</dbReference>
<keyword evidence="20 24" id="KW-0456">Lyase</keyword>
<evidence type="ECO:0000256" key="12">
    <source>
        <dbReference type="ARBA" id="ARBA00022737"/>
    </source>
</evidence>
<dbReference type="InterPro" id="IPR017441">
    <property type="entry name" value="Protein_kinase_ATP_BS"/>
</dbReference>
<dbReference type="InterPro" id="IPR011009">
    <property type="entry name" value="Kinase-like_dom_sf"/>
</dbReference>